<keyword evidence="2" id="KW-1185">Reference proteome</keyword>
<organism evidence="1 2">
    <name type="scientific">Methyloradius palustris</name>
    <dbReference type="NCBI Taxonomy" id="2778876"/>
    <lineage>
        <taxon>Bacteria</taxon>
        <taxon>Pseudomonadati</taxon>
        <taxon>Pseudomonadota</taxon>
        <taxon>Betaproteobacteria</taxon>
        <taxon>Nitrosomonadales</taxon>
        <taxon>Methylophilaceae</taxon>
        <taxon>Methyloradius</taxon>
    </lineage>
</organism>
<protein>
    <submittedName>
        <fullName evidence="1">Uncharacterized protein</fullName>
    </submittedName>
</protein>
<reference evidence="1" key="1">
    <citation type="journal article" date="2021" name="Arch. Microbiol.">
        <title>Methyloradius palustris gen. nov., sp. nov., a methanol-oxidizing bacterium isolated from snow.</title>
        <authorList>
            <person name="Miyadera T."/>
            <person name="Kojima H."/>
            <person name="Fukui M."/>
        </authorList>
    </citation>
    <scope>NUCLEOTIDE SEQUENCE</scope>
    <source>
        <strain evidence="1">Zm11</strain>
    </source>
</reference>
<dbReference type="KEGG" id="mpau:ZMTM_24560"/>
<proteinExistence type="predicted"/>
<evidence type="ECO:0000313" key="1">
    <source>
        <dbReference type="EMBL" id="BCM26197.1"/>
    </source>
</evidence>
<gene>
    <name evidence="1" type="ORF">ZMTM_24560</name>
</gene>
<accession>A0A8E4AXA6</accession>
<dbReference type="Proteomes" id="UP000826722">
    <property type="component" value="Chromosome"/>
</dbReference>
<dbReference type="RefSeq" id="WP_221764212.1">
    <property type="nucleotide sequence ID" value="NZ_AP024110.1"/>
</dbReference>
<sequence length="73" mass="8191">MKTKIIKETTAEFVGRERPMAGSIDDGMRKEKSHAIPYELDDGPLSKADITWIKQEAKPFLPKGKLIKSSSLM</sequence>
<dbReference type="EMBL" id="AP024110">
    <property type="protein sequence ID" value="BCM26197.1"/>
    <property type="molecule type" value="Genomic_DNA"/>
</dbReference>
<name>A0A8E4AXA6_9PROT</name>
<evidence type="ECO:0000313" key="2">
    <source>
        <dbReference type="Proteomes" id="UP000826722"/>
    </source>
</evidence>
<dbReference type="AlphaFoldDB" id="A0A8E4AXA6"/>